<protein>
    <submittedName>
        <fullName evidence="3">Uncharacterized protein</fullName>
    </submittedName>
</protein>
<dbReference type="Gene3D" id="3.30.1920.20">
    <property type="match status" value="3"/>
</dbReference>
<evidence type="ECO:0000313" key="4">
    <source>
        <dbReference type="Proteomes" id="UP001500416"/>
    </source>
</evidence>
<feature type="region of interest" description="Disordered" evidence="1">
    <location>
        <begin position="263"/>
        <end position="287"/>
    </location>
</feature>
<organism evidence="3 4">
    <name type="scientific">Saccharothrix mutabilis subsp. mutabilis</name>
    <dbReference type="NCBI Taxonomy" id="66855"/>
    <lineage>
        <taxon>Bacteria</taxon>
        <taxon>Bacillati</taxon>
        <taxon>Actinomycetota</taxon>
        <taxon>Actinomycetes</taxon>
        <taxon>Pseudonocardiales</taxon>
        <taxon>Pseudonocardiaceae</taxon>
        <taxon>Saccharothrix</taxon>
    </lineage>
</organism>
<feature type="compositionally biased region" description="Polar residues" evidence="1">
    <location>
        <begin position="1363"/>
        <end position="1375"/>
    </location>
</feature>
<evidence type="ECO:0000256" key="2">
    <source>
        <dbReference type="SAM" id="SignalP"/>
    </source>
</evidence>
<feature type="compositionally biased region" description="Low complexity" evidence="1">
    <location>
        <begin position="268"/>
        <end position="287"/>
    </location>
</feature>
<evidence type="ECO:0000256" key="1">
    <source>
        <dbReference type="SAM" id="MobiDB-lite"/>
    </source>
</evidence>
<dbReference type="NCBIfam" id="NF038114">
    <property type="entry name" value="rightmost"/>
    <property type="match status" value="1"/>
</dbReference>
<dbReference type="Proteomes" id="UP001500416">
    <property type="component" value="Unassembled WGS sequence"/>
</dbReference>
<feature type="chain" id="PRO_5045469870" evidence="2">
    <location>
        <begin position="26"/>
        <end position="1425"/>
    </location>
</feature>
<feature type="compositionally biased region" description="Polar residues" evidence="1">
    <location>
        <begin position="338"/>
        <end position="356"/>
    </location>
</feature>
<evidence type="ECO:0000313" key="3">
    <source>
        <dbReference type="EMBL" id="GAA0257007.1"/>
    </source>
</evidence>
<name>A0ABN0UPC7_9PSEU</name>
<feature type="region of interest" description="Disordered" evidence="1">
    <location>
        <begin position="1111"/>
        <end position="1153"/>
    </location>
</feature>
<keyword evidence="2" id="KW-0732">Signal</keyword>
<accession>A0ABN0UPC7</accession>
<dbReference type="EMBL" id="BAAABU010000025">
    <property type="protein sequence ID" value="GAA0257007.1"/>
    <property type="molecule type" value="Genomic_DNA"/>
</dbReference>
<reference evidence="3 4" key="1">
    <citation type="journal article" date="2019" name="Int. J. Syst. Evol. Microbiol.">
        <title>The Global Catalogue of Microorganisms (GCM) 10K type strain sequencing project: providing services to taxonomists for standard genome sequencing and annotation.</title>
        <authorList>
            <consortium name="The Broad Institute Genomics Platform"/>
            <consortium name="The Broad Institute Genome Sequencing Center for Infectious Disease"/>
            <person name="Wu L."/>
            <person name="Ma J."/>
        </authorList>
    </citation>
    <scope>NUCLEOTIDE SEQUENCE [LARGE SCALE GENOMIC DNA]</scope>
    <source>
        <strain evidence="3 4">JCM 3380</strain>
    </source>
</reference>
<proteinExistence type="predicted"/>
<feature type="signal peptide" evidence="2">
    <location>
        <begin position="1"/>
        <end position="25"/>
    </location>
</feature>
<dbReference type="RefSeq" id="WP_343938629.1">
    <property type="nucleotide sequence ID" value="NZ_BAAABU010000025.1"/>
</dbReference>
<dbReference type="InterPro" id="IPR006311">
    <property type="entry name" value="TAT_signal"/>
</dbReference>
<sequence>MNPTSRRGLVVVAALALLAPPVAQATTFGSPAAAYTAGGISAGGHYYAKSGSTLTLTVKTDDRARCVQVTGLTTQTSPSAKTTWTFTRPAGSGADGVRTATVTIGENVNTNGVCTVRTATTGVSHVLDNTGPTATASLDPAANAAGWHRDAVALTWTADDGGGVGGGTVTPPSTVGDDTAGTTVTGTATDALGNTGPTASVVVRRDTGAPAISAATTPPANTHGWRNGPVTVTFTCADPLSHIASCHADDTTSAARALTAEGADQSVTGTATDNAGNTTTTTAGGIAIDTTPPAITGSHAATGWTNQPVTVTFTCADPLSGVDTCAAPVVLDGEGADQSATGAATDKAGNTATTTHGGIDIDRTAPVTTATAPGTWTNTDVTVRLTAHDALSGVRETRYTVNGGPENTGASVPFTAEGTHTLTYWSVDHAGNAETARTVTVDIDKTPPSITHAMTPDANANGWHAGTVTIAFTCADTGSGVASCGPDRTVAAEGANQAADGTATDHAGNSATDPVRVHLDRTAPTITAEPATAPNAHGWYREDVTVTYTCADALSGVDTCPSPTVLGEGAHSASGTAVDAAGNSATTVLTLNVDKTGPTLTGTPSTTAWSTDDVTVTWTCADTASGVLDAPAPGTVTGEGANLAATATCTDKAGNTTTATADGIRIDRAAPATRAAPVAAGWHADRVDVTLNAADALSGVAGTHYRVDDGPTQPYTGTFAFTTGGKHTIAYWSTDAAGNTEDPHALAVWIDDADPTVAADHPAANAHGWHNAPVTVTFTCDDTQSGVAGCADAVEVGEGADQSATGHAVDGVGKSATTTVTGLNVDLTPPTLTPSPTAGWHRSDVTVVWTASDGLSGIDSAPADSVITGEGRSLAAGPVTAKDKAGNDSAPASVTGVMIDRTAPVVAGTTLTAPNAAGWFRDEVVVDFTCTDPDLADETDGSGVATCPTSRVLRGDGVDQSVTADPAADLAGNTGAPVTFGGVDIDGTPPTTTADNPCTGWCTGSTATVVLTASDALSGVTEIHYRVDDGPEQTAAGTTTTVAVPLDGTGSGTITYWSVDAAGNAESPNTAALKWDNIAPAITHTLSPAPNADDWNNSDVTVTFTARDDDAGSGIDPSTPTPPTVVATETAGTTITGTARDLAGNTGTDTVTVRLDKTPPTITAELVGGAKPWHTSPVTIRFTCTDNGSGIPATACPDDVVLSTDGAAQSATASVTDRAGNTAQAALTGIDIDQSAPTITGVSVTDGAIYDFTAPAPTCTATDPVSGIDTCAVTVQPGAEGVHTFTATARDQAGNTTTRTGKYQVRRYRFSGYLQPVNDPATPVSVFKAGSTVPVKFQLFDAAGTPVQAATPPTWLTPVRGGATTTPVNESTGAETLTGGTFRWDETARQYVHTWQTKGLTPGYHYRISVKLDDGQTKYVTVGLK</sequence>
<feature type="region of interest" description="Disordered" evidence="1">
    <location>
        <begin position="336"/>
        <end position="362"/>
    </location>
</feature>
<dbReference type="PROSITE" id="PS51318">
    <property type="entry name" value="TAT"/>
    <property type="match status" value="1"/>
</dbReference>
<keyword evidence="4" id="KW-1185">Reference proteome</keyword>
<comment type="caution">
    <text evidence="3">The sequence shown here is derived from an EMBL/GenBank/DDBJ whole genome shotgun (WGS) entry which is preliminary data.</text>
</comment>
<gene>
    <name evidence="3" type="ORF">GCM10010492_67390</name>
</gene>
<feature type="region of interest" description="Disordered" evidence="1">
    <location>
        <begin position="1351"/>
        <end position="1375"/>
    </location>
</feature>
<dbReference type="InterPro" id="IPR058094">
    <property type="entry name" value="Ig-like_OmpL47-like"/>
</dbReference>
<feature type="compositionally biased region" description="Low complexity" evidence="1">
    <location>
        <begin position="1124"/>
        <end position="1139"/>
    </location>
</feature>
<dbReference type="NCBIfam" id="NF047446">
    <property type="entry name" value="barrel_OmpL47"/>
    <property type="match status" value="3"/>
</dbReference>